<feature type="binding site" evidence="10">
    <location>
        <position position="272"/>
    </location>
    <ligand>
        <name>ATP</name>
        <dbReference type="ChEBI" id="CHEBI:30616"/>
    </ligand>
</feature>
<dbReference type="InterPro" id="IPR005999">
    <property type="entry name" value="Glycerol_kin"/>
</dbReference>
<feature type="binding site" evidence="10">
    <location>
        <position position="316"/>
    </location>
    <ligand>
        <name>ATP</name>
        <dbReference type="ChEBI" id="CHEBI:30616"/>
    </ligand>
</feature>
<feature type="binding site" evidence="10">
    <location>
        <position position="316"/>
    </location>
    <ligand>
        <name>ADP</name>
        <dbReference type="ChEBI" id="CHEBI:456216"/>
    </ligand>
</feature>
<feature type="binding site" evidence="10">
    <location>
        <position position="251"/>
    </location>
    <ligand>
        <name>glycerol</name>
        <dbReference type="ChEBI" id="CHEBI:17754"/>
    </ligand>
</feature>
<keyword evidence="3 10" id="KW-0808">Transferase</keyword>
<comment type="function">
    <text evidence="9 10">Key enzyme in the regulation of glycerol uptake and metabolism. Catalyzes the phosphorylation of glycerol to yield sn-glycerol 3-phosphate.</text>
</comment>
<sequence length="508" mass="55635">MTDTERKYVLAIDQGTTSSRTILFNHAGEVVSVGQLEHEQIFPHAGWVEHDPNEIWDNVRQTIGMALGSAEANHHEVAAVGVTNQRETTIIWDRATGKPVYNAIVWQDTRSQDLVDRLAADGGPDRFRSIVGETLSTYASITKIMWILENVPGVRERAERGELAFGNPDTWLIWNITGGTEGGVHVTDVTNASRTMLMDLRTLQWREDICEIAGIPMSLLPEIRSSSEVYGYGRQTGLLPGKPIAGDLGDQQAATFGQACFQPGMAKNTYGTGCFMLMNTGTEPQLSDNGLITTVCYKIGDKPTVYALEGSIAVSGSLIQWLRDNLEIIATAPEVEALAASVDDNGGVYFVPAFSGLFAPHWRGDARGAIVGMTRYNTKAHIARAALESTAFQTREVLDAMEADSKVKLEQLRVDGGMTANSLLMQFQADILDTEVVLPVVAETTALGAAYAAGIAVGFWSGEEDVVANWAEAKRWKPEMEPAERERQLRQWKKAISKTLDWVDDDVK</sequence>
<feature type="binding site" evidence="10">
    <location>
        <position position="17"/>
    </location>
    <ligand>
        <name>ATP</name>
        <dbReference type="ChEBI" id="CHEBI:30616"/>
    </ligand>
</feature>
<feature type="binding site" evidence="10">
    <location>
        <position position="87"/>
    </location>
    <ligand>
        <name>sn-glycerol 3-phosphate</name>
        <dbReference type="ChEBI" id="CHEBI:57597"/>
    </ligand>
</feature>
<feature type="binding site" evidence="10">
    <location>
        <position position="87"/>
    </location>
    <ligand>
        <name>glycerol</name>
        <dbReference type="ChEBI" id="CHEBI:17754"/>
    </ligand>
</feature>
<feature type="binding site" evidence="10">
    <location>
        <position position="421"/>
    </location>
    <ligand>
        <name>ADP</name>
        <dbReference type="ChEBI" id="CHEBI:456216"/>
    </ligand>
</feature>
<dbReference type="RefSeq" id="WP_064230664.1">
    <property type="nucleotide sequence ID" value="NZ_LVZK01000001.1"/>
</dbReference>
<comment type="similarity">
    <text evidence="2 10 11">Belongs to the FGGY kinase family.</text>
</comment>
<evidence type="ECO:0000256" key="6">
    <source>
        <dbReference type="ARBA" id="ARBA00022798"/>
    </source>
</evidence>
<dbReference type="CDD" id="cd07769">
    <property type="entry name" value="ASKHA_NBD_FGGY_GK"/>
    <property type="match status" value="1"/>
</dbReference>
<evidence type="ECO:0000256" key="3">
    <source>
        <dbReference type="ARBA" id="ARBA00022679"/>
    </source>
</evidence>
<keyword evidence="4 10" id="KW-0547">Nucleotide-binding</keyword>
<dbReference type="OrthoDB" id="9805576at2"/>
<name>A0A179B1S2_9ACTO</name>
<feature type="binding site" evidence="10">
    <location>
        <position position="320"/>
    </location>
    <ligand>
        <name>ATP</name>
        <dbReference type="ChEBI" id="CHEBI:30616"/>
    </ligand>
</feature>
<keyword evidence="15" id="KW-1185">Reference proteome</keyword>
<feature type="binding site" evidence="10">
    <location>
        <position position="16"/>
    </location>
    <ligand>
        <name>ADP</name>
        <dbReference type="ChEBI" id="CHEBI:456216"/>
    </ligand>
</feature>
<feature type="binding site" evidence="10">
    <location>
        <position position="20"/>
    </location>
    <ligand>
        <name>ADP</name>
        <dbReference type="ChEBI" id="CHEBI:456216"/>
    </ligand>
</feature>
<evidence type="ECO:0000313" key="15">
    <source>
        <dbReference type="Proteomes" id="UP000078368"/>
    </source>
</evidence>
<gene>
    <name evidence="10 14" type="primary">glpK</name>
    <name evidence="14" type="ORF">A4H34_00190</name>
</gene>
<dbReference type="FunFam" id="3.30.420.40:FF:000007">
    <property type="entry name" value="Glycerol kinase"/>
    <property type="match status" value="1"/>
</dbReference>
<evidence type="ECO:0000259" key="12">
    <source>
        <dbReference type="Pfam" id="PF00370"/>
    </source>
</evidence>
<dbReference type="GO" id="GO:0005829">
    <property type="term" value="C:cytosol"/>
    <property type="evidence" value="ECO:0007669"/>
    <property type="project" value="TreeGrafter"/>
</dbReference>
<dbReference type="Gene3D" id="3.30.420.40">
    <property type="match status" value="2"/>
</dbReference>
<dbReference type="NCBIfam" id="TIGR01311">
    <property type="entry name" value="glycerol_kin"/>
    <property type="match status" value="1"/>
</dbReference>
<comment type="activity regulation">
    <text evidence="10">Inhibited by fructose 1,6-bisphosphate (FBP).</text>
</comment>
<dbReference type="Proteomes" id="UP000078368">
    <property type="component" value="Unassembled WGS sequence"/>
</dbReference>
<feature type="binding site" evidence="10">
    <location>
        <position position="417"/>
    </location>
    <ligand>
        <name>ATP</name>
        <dbReference type="ChEBI" id="CHEBI:30616"/>
    </ligand>
</feature>
<feature type="binding site" evidence="10">
    <location>
        <position position="86"/>
    </location>
    <ligand>
        <name>sn-glycerol 3-phosphate</name>
        <dbReference type="ChEBI" id="CHEBI:57597"/>
    </ligand>
</feature>
<dbReference type="PIRSF" id="PIRSF000538">
    <property type="entry name" value="GlpK"/>
    <property type="match status" value="1"/>
</dbReference>
<dbReference type="PROSITE" id="PS00445">
    <property type="entry name" value="FGGY_KINASES_2"/>
    <property type="match status" value="1"/>
</dbReference>
<dbReference type="AlphaFoldDB" id="A0A179B1S2"/>
<keyword evidence="6 10" id="KW-0319">Glycerol metabolism</keyword>
<dbReference type="FunFam" id="3.30.420.40:FF:000008">
    <property type="entry name" value="Glycerol kinase"/>
    <property type="match status" value="1"/>
</dbReference>
<protein>
    <recommendedName>
        <fullName evidence="10">Glycerol kinase</fullName>
        <ecNumber evidence="10">2.7.1.30</ecNumber>
    </recommendedName>
    <alternativeName>
        <fullName evidence="10">ATP:glycerol 3-phosphotransferase</fullName>
    </alternativeName>
    <alternativeName>
        <fullName evidence="10">Glycerokinase</fullName>
        <shortName evidence="10">GK</shortName>
    </alternativeName>
</protein>
<evidence type="ECO:0000256" key="10">
    <source>
        <dbReference type="HAMAP-Rule" id="MF_00186"/>
    </source>
</evidence>
<evidence type="ECO:0000313" key="14">
    <source>
        <dbReference type="EMBL" id="OAP85666.1"/>
    </source>
</evidence>
<feature type="domain" description="Carbohydrate kinase FGGY C-terminal" evidence="13">
    <location>
        <begin position="267"/>
        <end position="456"/>
    </location>
</feature>
<dbReference type="EMBL" id="LVZK01000001">
    <property type="protein sequence ID" value="OAP85666.1"/>
    <property type="molecule type" value="Genomic_DNA"/>
</dbReference>
<dbReference type="GO" id="GO:0019563">
    <property type="term" value="P:glycerol catabolic process"/>
    <property type="evidence" value="ECO:0007669"/>
    <property type="project" value="UniProtKB-UniRule"/>
</dbReference>
<feature type="binding site" evidence="10">
    <location>
        <position position="18"/>
    </location>
    <ligand>
        <name>ATP</name>
        <dbReference type="ChEBI" id="CHEBI:30616"/>
    </ligand>
</feature>
<keyword evidence="7 10" id="KW-0067">ATP-binding</keyword>
<evidence type="ECO:0000256" key="5">
    <source>
        <dbReference type="ARBA" id="ARBA00022777"/>
    </source>
</evidence>
<accession>A0A179B1S2</accession>
<feature type="binding site" evidence="10">
    <location>
        <position position="138"/>
    </location>
    <ligand>
        <name>glycerol</name>
        <dbReference type="ChEBI" id="CHEBI:17754"/>
    </ligand>
</feature>
<dbReference type="EC" id="2.7.1.30" evidence="10"/>
<feature type="binding site" evidence="10">
    <location>
        <position position="272"/>
    </location>
    <ligand>
        <name>ADP</name>
        <dbReference type="ChEBI" id="CHEBI:456216"/>
    </ligand>
</feature>
<feature type="domain" description="Carbohydrate kinase FGGY N-terminal" evidence="12">
    <location>
        <begin position="8"/>
        <end position="257"/>
    </location>
</feature>
<evidence type="ECO:0000256" key="4">
    <source>
        <dbReference type="ARBA" id="ARBA00022741"/>
    </source>
</evidence>
<evidence type="ECO:0000256" key="2">
    <source>
        <dbReference type="ARBA" id="ARBA00009156"/>
    </source>
</evidence>
<dbReference type="PROSITE" id="PS00933">
    <property type="entry name" value="FGGY_KINASES_1"/>
    <property type="match status" value="1"/>
</dbReference>
<dbReference type="InterPro" id="IPR018483">
    <property type="entry name" value="Carb_kinase_FGGY_CS"/>
</dbReference>
<dbReference type="InterPro" id="IPR000577">
    <property type="entry name" value="Carb_kinase_FGGY"/>
</dbReference>
<dbReference type="NCBIfam" id="NF000756">
    <property type="entry name" value="PRK00047.1"/>
    <property type="match status" value="1"/>
</dbReference>
<proteinExistence type="inferred from homology"/>
<dbReference type="UniPathway" id="UPA00618">
    <property type="reaction ID" value="UER00672"/>
</dbReference>
<comment type="pathway">
    <text evidence="1 10">Polyol metabolism; glycerol degradation via glycerol kinase pathway; sn-glycerol 3-phosphate from glycerol: step 1/1.</text>
</comment>
<dbReference type="InterPro" id="IPR043129">
    <property type="entry name" value="ATPase_NBD"/>
</dbReference>
<dbReference type="Pfam" id="PF00370">
    <property type="entry name" value="FGGY_N"/>
    <property type="match status" value="1"/>
</dbReference>
<dbReference type="GO" id="GO:0005524">
    <property type="term" value="F:ATP binding"/>
    <property type="evidence" value="ECO:0007669"/>
    <property type="project" value="UniProtKB-UniRule"/>
</dbReference>
<reference evidence="14 15" key="1">
    <citation type="submission" date="2016-04" db="EMBL/GenBank/DDBJ databases">
        <title>Peptidophaga gingivicola gen. nov., sp. nov., isolated from human subgingival plaque.</title>
        <authorList>
            <person name="Beall C.J."/>
            <person name="Mokrzan E.M."/>
            <person name="Griffen A.L."/>
            <person name="Leys E.J."/>
        </authorList>
    </citation>
    <scope>NUCLEOTIDE SEQUENCE [LARGE SCALE GENOMIC DNA]</scope>
    <source>
        <strain evidence="14 15">BA112</strain>
    </source>
</reference>
<feature type="binding site" evidence="10">
    <location>
        <position position="138"/>
    </location>
    <ligand>
        <name>sn-glycerol 3-phosphate</name>
        <dbReference type="ChEBI" id="CHEBI:57597"/>
    </ligand>
</feature>
<comment type="caution">
    <text evidence="14">The sequence shown here is derived from an EMBL/GenBank/DDBJ whole genome shotgun (WGS) entry which is preliminary data.</text>
</comment>
<dbReference type="SUPFAM" id="SSF53067">
    <property type="entry name" value="Actin-like ATPase domain"/>
    <property type="match status" value="2"/>
</dbReference>
<feature type="binding site" evidence="10">
    <location>
        <position position="250"/>
    </location>
    <ligand>
        <name>sn-glycerol 3-phosphate</name>
        <dbReference type="ChEBI" id="CHEBI:57597"/>
    </ligand>
</feature>
<dbReference type="HAMAP" id="MF_00186">
    <property type="entry name" value="Glycerol_kin"/>
    <property type="match status" value="1"/>
</dbReference>
<feature type="binding site" evidence="10">
    <location>
        <position position="417"/>
    </location>
    <ligand>
        <name>ADP</name>
        <dbReference type="ChEBI" id="CHEBI:456216"/>
    </ligand>
</feature>
<evidence type="ECO:0000256" key="1">
    <source>
        <dbReference type="ARBA" id="ARBA00005190"/>
    </source>
</evidence>
<dbReference type="STRING" id="1823756.A4H34_00190"/>
<evidence type="ECO:0000256" key="7">
    <source>
        <dbReference type="ARBA" id="ARBA00022840"/>
    </source>
</evidence>
<feature type="binding site" evidence="10">
    <location>
        <position position="16"/>
    </location>
    <ligand>
        <name>sn-glycerol 3-phosphate</name>
        <dbReference type="ChEBI" id="CHEBI:57597"/>
    </ligand>
</feature>
<dbReference type="GO" id="GO:0006072">
    <property type="term" value="P:glycerol-3-phosphate metabolic process"/>
    <property type="evidence" value="ECO:0007669"/>
    <property type="project" value="InterPro"/>
</dbReference>
<dbReference type="InterPro" id="IPR018485">
    <property type="entry name" value="FGGY_C"/>
</dbReference>
<dbReference type="PANTHER" id="PTHR10196">
    <property type="entry name" value="SUGAR KINASE"/>
    <property type="match status" value="1"/>
</dbReference>
<evidence type="ECO:0000256" key="8">
    <source>
        <dbReference type="ARBA" id="ARBA00052101"/>
    </source>
</evidence>
<dbReference type="GO" id="GO:0004370">
    <property type="term" value="F:glycerol kinase activity"/>
    <property type="evidence" value="ECO:0007669"/>
    <property type="project" value="UniProtKB-UniRule"/>
</dbReference>
<feature type="binding site" evidence="10">
    <location>
        <position position="16"/>
    </location>
    <ligand>
        <name>ATP</name>
        <dbReference type="ChEBI" id="CHEBI:30616"/>
    </ligand>
</feature>
<evidence type="ECO:0000256" key="11">
    <source>
        <dbReference type="RuleBase" id="RU003733"/>
    </source>
</evidence>
<evidence type="ECO:0000256" key="9">
    <source>
        <dbReference type="ARBA" id="ARBA00054633"/>
    </source>
</evidence>
<keyword evidence="5 10" id="KW-0418">Kinase</keyword>
<dbReference type="Pfam" id="PF02782">
    <property type="entry name" value="FGGY_C"/>
    <property type="match status" value="1"/>
</dbReference>
<comment type="catalytic activity">
    <reaction evidence="8 10">
        <text>glycerol + ATP = sn-glycerol 3-phosphate + ADP + H(+)</text>
        <dbReference type="Rhea" id="RHEA:21644"/>
        <dbReference type="ChEBI" id="CHEBI:15378"/>
        <dbReference type="ChEBI" id="CHEBI:17754"/>
        <dbReference type="ChEBI" id="CHEBI:30616"/>
        <dbReference type="ChEBI" id="CHEBI:57597"/>
        <dbReference type="ChEBI" id="CHEBI:456216"/>
        <dbReference type="EC" id="2.7.1.30"/>
    </reaction>
</comment>
<organism evidence="14 15">
    <name type="scientific">Peptidiphaga gingivicola</name>
    <dbReference type="NCBI Taxonomy" id="2741497"/>
    <lineage>
        <taxon>Bacteria</taxon>
        <taxon>Bacillati</taxon>
        <taxon>Actinomycetota</taxon>
        <taxon>Actinomycetes</taxon>
        <taxon>Actinomycetales</taxon>
        <taxon>Actinomycetaceae</taxon>
        <taxon>Peptidiphaga</taxon>
    </lineage>
</organism>
<feature type="binding site" evidence="10">
    <location>
        <position position="250"/>
    </location>
    <ligand>
        <name>glycerol</name>
        <dbReference type="ChEBI" id="CHEBI:17754"/>
    </ligand>
</feature>
<evidence type="ECO:0000259" key="13">
    <source>
        <dbReference type="Pfam" id="PF02782"/>
    </source>
</evidence>
<feature type="binding site" evidence="10">
    <location>
        <position position="86"/>
    </location>
    <ligand>
        <name>glycerol</name>
        <dbReference type="ChEBI" id="CHEBI:17754"/>
    </ligand>
</feature>
<dbReference type="InterPro" id="IPR018484">
    <property type="entry name" value="FGGY_N"/>
</dbReference>
<dbReference type="PANTHER" id="PTHR10196:SF69">
    <property type="entry name" value="GLYCEROL KINASE"/>
    <property type="match status" value="1"/>
</dbReference>